<keyword evidence="1" id="KW-0812">Transmembrane</keyword>
<dbReference type="Pfam" id="PF01757">
    <property type="entry name" value="Acyl_transf_3"/>
    <property type="match status" value="1"/>
</dbReference>
<accession>A0A6D0I2U7</accession>
<evidence type="ECO:0000259" key="2">
    <source>
        <dbReference type="Pfam" id="PF01757"/>
    </source>
</evidence>
<evidence type="ECO:0000313" key="4">
    <source>
        <dbReference type="Proteomes" id="UP000430387"/>
    </source>
</evidence>
<feature type="transmembrane region" description="Helical" evidence="1">
    <location>
        <begin position="208"/>
        <end position="226"/>
    </location>
</feature>
<feature type="transmembrane region" description="Helical" evidence="1">
    <location>
        <begin position="246"/>
        <end position="269"/>
    </location>
</feature>
<dbReference type="GO" id="GO:0016747">
    <property type="term" value="F:acyltransferase activity, transferring groups other than amino-acyl groups"/>
    <property type="evidence" value="ECO:0007669"/>
    <property type="project" value="InterPro"/>
</dbReference>
<dbReference type="InterPro" id="IPR052734">
    <property type="entry name" value="Nod_factor_acetyltransferase"/>
</dbReference>
<organism evidence="3 4">
    <name type="scientific">Escherichia coli</name>
    <dbReference type="NCBI Taxonomy" id="562"/>
    <lineage>
        <taxon>Bacteria</taxon>
        <taxon>Pseudomonadati</taxon>
        <taxon>Pseudomonadota</taxon>
        <taxon>Gammaproteobacteria</taxon>
        <taxon>Enterobacterales</taxon>
        <taxon>Enterobacteriaceae</taxon>
        <taxon>Escherichia</taxon>
    </lineage>
</organism>
<comment type="caution">
    <text evidence="3">The sequence shown here is derived from an EMBL/GenBank/DDBJ whole genome shotgun (WGS) entry which is preliminary data.</text>
</comment>
<reference evidence="3 4" key="1">
    <citation type="submission" date="2019-12" db="EMBL/GenBank/DDBJ databases">
        <title>Enteriobacteria Tanzani isolates_8377-8380.</title>
        <authorList>
            <person name="Subbiah M."/>
            <person name="Call D."/>
        </authorList>
    </citation>
    <scope>NUCLEOTIDE SEQUENCE [LARGE SCALE GENOMIC DNA]</scope>
    <source>
        <strain evidence="3 4">8380wG1</strain>
    </source>
</reference>
<name>A0A6D0I2U7_ECOLX</name>
<feature type="domain" description="Acyltransferase 3" evidence="2">
    <location>
        <begin position="7"/>
        <end position="325"/>
    </location>
</feature>
<keyword evidence="1" id="KW-1133">Transmembrane helix</keyword>
<keyword evidence="3" id="KW-0012">Acyltransferase</keyword>
<feature type="transmembrane region" description="Helical" evidence="1">
    <location>
        <begin position="32"/>
        <end position="51"/>
    </location>
</feature>
<evidence type="ECO:0000313" key="3">
    <source>
        <dbReference type="EMBL" id="MWR12237.1"/>
    </source>
</evidence>
<dbReference type="EMBL" id="WTQJ01000001">
    <property type="protein sequence ID" value="MWR12237.1"/>
    <property type="molecule type" value="Genomic_DNA"/>
</dbReference>
<evidence type="ECO:0000256" key="1">
    <source>
        <dbReference type="SAM" id="Phobius"/>
    </source>
</evidence>
<feature type="transmembrane region" description="Helical" evidence="1">
    <location>
        <begin position="72"/>
        <end position="92"/>
    </location>
</feature>
<dbReference type="AlphaFoldDB" id="A0A6D0I2U7"/>
<feature type="transmembrane region" description="Helical" evidence="1">
    <location>
        <begin position="141"/>
        <end position="158"/>
    </location>
</feature>
<dbReference type="InterPro" id="IPR002656">
    <property type="entry name" value="Acyl_transf_3_dom"/>
</dbReference>
<feature type="transmembrane region" description="Helical" evidence="1">
    <location>
        <begin position="314"/>
        <end position="332"/>
    </location>
</feature>
<dbReference type="PANTHER" id="PTHR37312">
    <property type="entry name" value="MEMBRANE-BOUND ACYLTRANSFERASE YKRP-RELATED"/>
    <property type="match status" value="1"/>
</dbReference>
<feature type="transmembrane region" description="Helical" evidence="1">
    <location>
        <begin position="290"/>
        <end position="308"/>
    </location>
</feature>
<dbReference type="Proteomes" id="UP000430387">
    <property type="component" value="Unassembled WGS sequence"/>
</dbReference>
<gene>
    <name evidence="3" type="ORF">GQA06_00015</name>
</gene>
<dbReference type="PANTHER" id="PTHR37312:SF1">
    <property type="entry name" value="MEMBRANE-BOUND ACYLTRANSFERASE YKRP-RELATED"/>
    <property type="match status" value="1"/>
</dbReference>
<proteinExistence type="predicted"/>
<sequence length="341" mass="38944">MDKKRIEWVDGLKCLGMLAIYVGHFGNDAGHLYSFVFRYHVPLFFFMAGFFSSKGLSKPAFQFMVEKTKTILIPYFFFSALLLLFYSTNGSWNLSQVSNAFVNYFYGIRNTPFVGSLWFINCIFVMLIIDYIASRIVRNQAFVLLLSILAMVISIYAFENNPRQTPSIFWNIDSALSYWVYMVSGRLLYPVVNKLLCSTEDGHKTIRIVLFTFSVMVGVAFYYQGPNWLPLIAPKLFTGWMSEPSYILYSLFGSFTLIYLNCYIALYVSRSKMANTLGQASLGLCGMENITKNIIPLVIGTVGLQFSIKSPVVALAYAVVCLLVSNYMYEWIKRTIPNLFK</sequence>
<feature type="transmembrane region" description="Helical" evidence="1">
    <location>
        <begin position="112"/>
        <end position="129"/>
    </location>
</feature>
<keyword evidence="3" id="KW-0808">Transferase</keyword>
<feature type="transmembrane region" description="Helical" evidence="1">
    <location>
        <begin position="178"/>
        <end position="196"/>
    </location>
</feature>
<dbReference type="RefSeq" id="WP_158180964.1">
    <property type="nucleotide sequence ID" value="NZ_WSIE01000001.1"/>
</dbReference>
<protein>
    <submittedName>
        <fullName evidence="3">Acyltransferase family protein</fullName>
    </submittedName>
</protein>
<keyword evidence="1" id="KW-0472">Membrane</keyword>